<dbReference type="PANTHER" id="PTHR33048">
    <property type="entry name" value="PTH11-LIKE INTEGRAL MEMBRANE PROTEIN (AFU_ORTHOLOGUE AFUA_5G11245)"/>
    <property type="match status" value="1"/>
</dbReference>
<evidence type="ECO:0000313" key="9">
    <source>
        <dbReference type="EMBL" id="KAF2228554.1"/>
    </source>
</evidence>
<evidence type="ECO:0000256" key="7">
    <source>
        <dbReference type="SAM" id="Phobius"/>
    </source>
</evidence>
<feature type="transmembrane region" description="Helical" evidence="7">
    <location>
        <begin position="37"/>
        <end position="56"/>
    </location>
</feature>
<feature type="transmembrane region" description="Helical" evidence="7">
    <location>
        <begin position="111"/>
        <end position="130"/>
    </location>
</feature>
<organism evidence="9 10">
    <name type="scientific">Viridothelium virens</name>
    <name type="common">Speckled blister lichen</name>
    <name type="synonym">Trypethelium virens</name>
    <dbReference type="NCBI Taxonomy" id="1048519"/>
    <lineage>
        <taxon>Eukaryota</taxon>
        <taxon>Fungi</taxon>
        <taxon>Dikarya</taxon>
        <taxon>Ascomycota</taxon>
        <taxon>Pezizomycotina</taxon>
        <taxon>Dothideomycetes</taxon>
        <taxon>Dothideomycetes incertae sedis</taxon>
        <taxon>Trypetheliales</taxon>
        <taxon>Trypetheliaceae</taxon>
        <taxon>Viridothelium</taxon>
    </lineage>
</organism>
<keyword evidence="2 7" id="KW-0812">Transmembrane</keyword>
<comment type="similarity">
    <text evidence="5">Belongs to the SAT4 family.</text>
</comment>
<keyword evidence="4 7" id="KW-0472">Membrane</keyword>
<feature type="transmembrane region" description="Helical" evidence="7">
    <location>
        <begin position="268"/>
        <end position="291"/>
    </location>
</feature>
<dbReference type="GO" id="GO:0016020">
    <property type="term" value="C:membrane"/>
    <property type="evidence" value="ECO:0007669"/>
    <property type="project" value="UniProtKB-SubCell"/>
</dbReference>
<proteinExistence type="inferred from homology"/>
<keyword evidence="3 7" id="KW-1133">Transmembrane helix</keyword>
<dbReference type="EMBL" id="ML991911">
    <property type="protein sequence ID" value="KAF2228554.1"/>
    <property type="molecule type" value="Genomic_DNA"/>
</dbReference>
<feature type="transmembrane region" description="Helical" evidence="7">
    <location>
        <begin position="150"/>
        <end position="175"/>
    </location>
</feature>
<dbReference type="InterPro" id="IPR049326">
    <property type="entry name" value="Rhodopsin_dom_fungi"/>
</dbReference>
<evidence type="ECO:0000256" key="5">
    <source>
        <dbReference type="ARBA" id="ARBA00038359"/>
    </source>
</evidence>
<keyword evidence="10" id="KW-1185">Reference proteome</keyword>
<dbReference type="PANTHER" id="PTHR33048:SF160">
    <property type="entry name" value="SAT4 FAMILY MEMBRANE PROTEIN"/>
    <property type="match status" value="1"/>
</dbReference>
<dbReference type="InterPro" id="IPR052337">
    <property type="entry name" value="SAT4-like"/>
</dbReference>
<feature type="region of interest" description="Disordered" evidence="6">
    <location>
        <begin position="312"/>
        <end position="365"/>
    </location>
</feature>
<feature type="domain" description="Rhodopsin" evidence="8">
    <location>
        <begin position="56"/>
        <end position="294"/>
    </location>
</feature>
<accession>A0A6A6GS10</accession>
<dbReference type="Pfam" id="PF20684">
    <property type="entry name" value="Fung_rhodopsin"/>
    <property type="match status" value="1"/>
</dbReference>
<evidence type="ECO:0000256" key="1">
    <source>
        <dbReference type="ARBA" id="ARBA00004141"/>
    </source>
</evidence>
<dbReference type="AlphaFoldDB" id="A0A6A6GS10"/>
<feature type="transmembrane region" description="Helical" evidence="7">
    <location>
        <begin position="68"/>
        <end position="91"/>
    </location>
</feature>
<gene>
    <name evidence="9" type="ORF">EV356DRAFT_495337</name>
</gene>
<name>A0A6A6GS10_VIRVR</name>
<feature type="transmembrane region" description="Helical" evidence="7">
    <location>
        <begin position="195"/>
        <end position="216"/>
    </location>
</feature>
<feature type="transmembrane region" description="Helical" evidence="7">
    <location>
        <begin position="236"/>
        <end position="256"/>
    </location>
</feature>
<sequence length="365" mass="40724">MTSQLTPDQLLVLLNGPALEPPAGVIPNFAHPPNQDALYRAIIVICLSLSVIFVSLRMYHKLLTKRMYLEDFGIILSVGLFVGICMIVLVALNKIYLFVHQWDMQLKELSYTLKILYVVILLYAVLMLLLKPCILLDWIRIFVPMGQRTVFFYTATALMAANIIFYIVGFFIQAFRCHPVEHIWNLLSPGTCIDHFHSFIASSVINVILDVAILILPQRAIWDLNIPTSRKLSLSIVFLVGVIAIVGAIGRAWAAIRLKLSEDNSFTIAQLALFSLTEITAGLMVACMPYVPKVFGEIQQFLMRIRSIRSLPSSSKNSDSTELSDNLTASGQPLDSELKTYGRPPSTSSTRDGHLNPQSVPTSWA</sequence>
<comment type="subcellular location">
    <subcellularLocation>
        <location evidence="1">Membrane</location>
        <topology evidence="1">Multi-pass membrane protein</topology>
    </subcellularLocation>
</comment>
<protein>
    <recommendedName>
        <fullName evidence="8">Rhodopsin domain-containing protein</fullName>
    </recommendedName>
</protein>
<dbReference type="OrthoDB" id="4682787at2759"/>
<evidence type="ECO:0000256" key="6">
    <source>
        <dbReference type="SAM" id="MobiDB-lite"/>
    </source>
</evidence>
<evidence type="ECO:0000256" key="2">
    <source>
        <dbReference type="ARBA" id="ARBA00022692"/>
    </source>
</evidence>
<evidence type="ECO:0000313" key="10">
    <source>
        <dbReference type="Proteomes" id="UP000800092"/>
    </source>
</evidence>
<feature type="compositionally biased region" description="Polar residues" evidence="6">
    <location>
        <begin position="345"/>
        <end position="365"/>
    </location>
</feature>
<reference evidence="9" key="1">
    <citation type="journal article" date="2020" name="Stud. Mycol.">
        <title>101 Dothideomycetes genomes: a test case for predicting lifestyles and emergence of pathogens.</title>
        <authorList>
            <person name="Haridas S."/>
            <person name="Albert R."/>
            <person name="Binder M."/>
            <person name="Bloem J."/>
            <person name="Labutti K."/>
            <person name="Salamov A."/>
            <person name="Andreopoulos B."/>
            <person name="Baker S."/>
            <person name="Barry K."/>
            <person name="Bills G."/>
            <person name="Bluhm B."/>
            <person name="Cannon C."/>
            <person name="Castanera R."/>
            <person name="Culley D."/>
            <person name="Daum C."/>
            <person name="Ezra D."/>
            <person name="Gonzalez J."/>
            <person name="Henrissat B."/>
            <person name="Kuo A."/>
            <person name="Liang C."/>
            <person name="Lipzen A."/>
            <person name="Lutzoni F."/>
            <person name="Magnuson J."/>
            <person name="Mondo S."/>
            <person name="Nolan M."/>
            <person name="Ohm R."/>
            <person name="Pangilinan J."/>
            <person name="Park H.-J."/>
            <person name="Ramirez L."/>
            <person name="Alfaro M."/>
            <person name="Sun H."/>
            <person name="Tritt A."/>
            <person name="Yoshinaga Y."/>
            <person name="Zwiers L.-H."/>
            <person name="Turgeon B."/>
            <person name="Goodwin S."/>
            <person name="Spatafora J."/>
            <person name="Crous P."/>
            <person name="Grigoriev I."/>
        </authorList>
    </citation>
    <scope>NUCLEOTIDE SEQUENCE</scope>
    <source>
        <strain evidence="9">Tuck. ex Michener</strain>
    </source>
</reference>
<dbReference type="Proteomes" id="UP000800092">
    <property type="component" value="Unassembled WGS sequence"/>
</dbReference>
<evidence type="ECO:0000256" key="3">
    <source>
        <dbReference type="ARBA" id="ARBA00022989"/>
    </source>
</evidence>
<evidence type="ECO:0000256" key="4">
    <source>
        <dbReference type="ARBA" id="ARBA00023136"/>
    </source>
</evidence>
<evidence type="ECO:0000259" key="8">
    <source>
        <dbReference type="Pfam" id="PF20684"/>
    </source>
</evidence>
<feature type="compositionally biased region" description="Polar residues" evidence="6">
    <location>
        <begin position="320"/>
        <end position="333"/>
    </location>
</feature>